<name>A0ACC2KD92_PERAE</name>
<accession>A0ACC2KD92</accession>
<gene>
    <name evidence="1" type="ORF">MRB53_015237</name>
</gene>
<protein>
    <submittedName>
        <fullName evidence="1">Uncharacterized protein</fullName>
    </submittedName>
</protein>
<sequence>MDTCFYSLQAKKVEFFFKEIGVQRFPEDRVGRVFVGGGEAVLGCKVVLYGDDDGGDLASKVLAGGVEGLRHSAEKDETTCVEVDDGGFDEILKFPVQGLVWIV</sequence>
<reference evidence="1 2" key="1">
    <citation type="journal article" date="2022" name="Hortic Res">
        <title>A haplotype resolved chromosomal level avocado genome allows analysis of novel avocado genes.</title>
        <authorList>
            <person name="Nath O."/>
            <person name="Fletcher S.J."/>
            <person name="Hayward A."/>
            <person name="Shaw L.M."/>
            <person name="Masouleh A.K."/>
            <person name="Furtado A."/>
            <person name="Henry R.J."/>
            <person name="Mitter N."/>
        </authorList>
    </citation>
    <scope>NUCLEOTIDE SEQUENCE [LARGE SCALE GENOMIC DNA]</scope>
    <source>
        <strain evidence="2">cv. Hass</strain>
    </source>
</reference>
<dbReference type="Proteomes" id="UP001234297">
    <property type="component" value="Chromosome 4"/>
</dbReference>
<evidence type="ECO:0000313" key="1">
    <source>
        <dbReference type="EMBL" id="KAJ8619051.1"/>
    </source>
</evidence>
<organism evidence="1 2">
    <name type="scientific">Persea americana</name>
    <name type="common">Avocado</name>
    <dbReference type="NCBI Taxonomy" id="3435"/>
    <lineage>
        <taxon>Eukaryota</taxon>
        <taxon>Viridiplantae</taxon>
        <taxon>Streptophyta</taxon>
        <taxon>Embryophyta</taxon>
        <taxon>Tracheophyta</taxon>
        <taxon>Spermatophyta</taxon>
        <taxon>Magnoliopsida</taxon>
        <taxon>Magnoliidae</taxon>
        <taxon>Laurales</taxon>
        <taxon>Lauraceae</taxon>
        <taxon>Persea</taxon>
    </lineage>
</organism>
<proteinExistence type="predicted"/>
<dbReference type="EMBL" id="CM056812">
    <property type="protein sequence ID" value="KAJ8619051.1"/>
    <property type="molecule type" value="Genomic_DNA"/>
</dbReference>
<comment type="caution">
    <text evidence="1">The sequence shown here is derived from an EMBL/GenBank/DDBJ whole genome shotgun (WGS) entry which is preliminary data.</text>
</comment>
<evidence type="ECO:0000313" key="2">
    <source>
        <dbReference type="Proteomes" id="UP001234297"/>
    </source>
</evidence>
<keyword evidence="2" id="KW-1185">Reference proteome</keyword>